<feature type="domain" description="HEPN AbiU2-like" evidence="1">
    <location>
        <begin position="41"/>
        <end position="182"/>
    </location>
</feature>
<dbReference type="RefSeq" id="WP_010405786.1">
    <property type="nucleotide sequence ID" value="NZ_JAWXXV010000001.1"/>
</dbReference>
<proteinExistence type="predicted"/>
<dbReference type="InterPro" id="IPR040704">
    <property type="entry name" value="HEPN_AbiU2"/>
</dbReference>
<reference evidence="2 3" key="1">
    <citation type="submission" date="2023-11" db="EMBL/GenBank/DDBJ databases">
        <title>MicrobeMod: A computational toolkit for identifying prokaryotic methylation and restriction-modification with nanopore sequencing.</title>
        <authorList>
            <person name="Crits-Christoph A."/>
            <person name="Kang S.C."/>
            <person name="Lee H."/>
            <person name="Ostrov N."/>
        </authorList>
    </citation>
    <scope>NUCLEOTIDE SEQUENCE [LARGE SCALE GENOMIC DNA]</scope>
    <source>
        <strain evidence="2 3">ATCC 14820</strain>
    </source>
</reference>
<comment type="caution">
    <text evidence="2">The sequence shown here is derived from an EMBL/GenBank/DDBJ whole genome shotgun (WGS) entry which is preliminary data.</text>
</comment>
<gene>
    <name evidence="2" type="ORF">SIL82_01970</name>
</gene>
<accession>A0ABU4PFM7</accession>
<sequence length="215" mass="24896">MKAELQTNYEARLSRYATLLHANEPPGLVAKLAIYRQLLRQREIHGEKLWKIEPMLYPLMHSAEIDLHLAAARLLEDPGRSEGSIFAFLKFCVTNRTHITWKAGTPPAETFDEQVARLEAQRATITAIMGRRDKFFAHLDKRYFREPERIYVDFPLEDSAVIELVNVVIAIVTEHQWKLRETANFHVAEFLEIGIDNMVRNLEAGRRENFPGQLD</sequence>
<dbReference type="Proteomes" id="UP001279660">
    <property type="component" value="Unassembled WGS sequence"/>
</dbReference>
<dbReference type="Pfam" id="PF18734">
    <property type="entry name" value="HEPN_AbiU2"/>
    <property type="match status" value="1"/>
</dbReference>
<evidence type="ECO:0000313" key="3">
    <source>
        <dbReference type="Proteomes" id="UP001279660"/>
    </source>
</evidence>
<dbReference type="EMBL" id="JAWXXV010000001">
    <property type="protein sequence ID" value="MDX5983013.1"/>
    <property type="molecule type" value="Genomic_DNA"/>
</dbReference>
<organism evidence="2 3">
    <name type="scientific">Sphingomonas echinoides</name>
    <dbReference type="NCBI Taxonomy" id="59803"/>
    <lineage>
        <taxon>Bacteria</taxon>
        <taxon>Pseudomonadati</taxon>
        <taxon>Pseudomonadota</taxon>
        <taxon>Alphaproteobacteria</taxon>
        <taxon>Sphingomonadales</taxon>
        <taxon>Sphingomonadaceae</taxon>
        <taxon>Sphingomonas</taxon>
    </lineage>
</organism>
<name>A0ABU4PFM7_9SPHN</name>
<evidence type="ECO:0000259" key="1">
    <source>
        <dbReference type="Pfam" id="PF18734"/>
    </source>
</evidence>
<protein>
    <recommendedName>
        <fullName evidence="1">HEPN AbiU2-like domain-containing protein</fullName>
    </recommendedName>
</protein>
<keyword evidence="3" id="KW-1185">Reference proteome</keyword>
<evidence type="ECO:0000313" key="2">
    <source>
        <dbReference type="EMBL" id="MDX5983013.1"/>
    </source>
</evidence>